<keyword evidence="5" id="KW-0804">Transcription</keyword>
<feature type="domain" description="Response regulatory" evidence="8">
    <location>
        <begin position="2"/>
        <end position="119"/>
    </location>
</feature>
<dbReference type="PANTHER" id="PTHR43214:SF42">
    <property type="entry name" value="TRANSCRIPTIONAL REGULATORY PROTEIN DESR"/>
    <property type="match status" value="1"/>
</dbReference>
<dbReference type="SMART" id="SM00448">
    <property type="entry name" value="REC"/>
    <property type="match status" value="1"/>
</dbReference>
<dbReference type="EMBL" id="JASOOE010000002">
    <property type="protein sequence ID" value="MDK7186628.1"/>
    <property type="molecule type" value="Genomic_DNA"/>
</dbReference>
<comment type="caution">
    <text evidence="9">The sequence shown here is derived from an EMBL/GenBank/DDBJ whole genome shotgun (WGS) entry which is preliminary data.</text>
</comment>
<dbReference type="Proteomes" id="UP001229251">
    <property type="component" value="Unassembled WGS sequence"/>
</dbReference>
<dbReference type="PROSITE" id="PS50043">
    <property type="entry name" value="HTH_LUXR_2"/>
    <property type="match status" value="1"/>
</dbReference>
<dbReference type="AlphaFoldDB" id="A0AAJ1Q507"/>
<accession>A0AAJ1Q507</accession>
<keyword evidence="1 6" id="KW-0597">Phosphoprotein</keyword>
<keyword evidence="4" id="KW-0238">DNA-binding</keyword>
<sequence length="198" mass="22378">MKLLLLDDHHLFGQSLKCLLEDQAGVEVCDYVDGPQAFLDQVGYQDYDILLVDINLKADLTGFDLIRQLRDQSIQTPIVILTAYDLTNYQSLAFDLGVQDFIHKSVEISDLMERLIEVQKGRVLTAKPTIVDPLTPREIEILQKLVQGQSKKEAAIELFISERTLYNHLAAIYAKLGVNNLLEAYNQAMALGYIEPKL</sequence>
<dbReference type="InterPro" id="IPR036388">
    <property type="entry name" value="WH-like_DNA-bd_sf"/>
</dbReference>
<dbReference type="SUPFAM" id="SSF46894">
    <property type="entry name" value="C-terminal effector domain of the bipartite response regulators"/>
    <property type="match status" value="1"/>
</dbReference>
<dbReference type="PROSITE" id="PS50110">
    <property type="entry name" value="RESPONSE_REGULATORY"/>
    <property type="match status" value="1"/>
</dbReference>
<organism evidence="9 10">
    <name type="scientific">Facklamia hominis</name>
    <dbReference type="NCBI Taxonomy" id="178214"/>
    <lineage>
        <taxon>Bacteria</taxon>
        <taxon>Bacillati</taxon>
        <taxon>Bacillota</taxon>
        <taxon>Bacilli</taxon>
        <taxon>Lactobacillales</taxon>
        <taxon>Aerococcaceae</taxon>
        <taxon>Facklamia</taxon>
    </lineage>
</organism>
<dbReference type="CDD" id="cd06170">
    <property type="entry name" value="LuxR_C_like"/>
    <property type="match status" value="1"/>
</dbReference>
<dbReference type="InterPro" id="IPR011006">
    <property type="entry name" value="CheY-like_superfamily"/>
</dbReference>
<dbReference type="InterPro" id="IPR001789">
    <property type="entry name" value="Sig_transdc_resp-reg_receiver"/>
</dbReference>
<reference evidence="9" key="1">
    <citation type="submission" date="2023-05" db="EMBL/GenBank/DDBJ databases">
        <title>Cataloging the Phylogenetic Diversity of Human Bladder Bacteria.</title>
        <authorList>
            <person name="Du J."/>
        </authorList>
    </citation>
    <scope>NUCLEOTIDE SEQUENCE</scope>
    <source>
        <strain evidence="9">UMB1231</strain>
    </source>
</reference>
<dbReference type="CDD" id="cd00156">
    <property type="entry name" value="REC"/>
    <property type="match status" value="1"/>
</dbReference>
<evidence type="ECO:0000256" key="2">
    <source>
        <dbReference type="ARBA" id="ARBA00023012"/>
    </source>
</evidence>
<feature type="modified residue" description="4-aspartylphosphate" evidence="6">
    <location>
        <position position="53"/>
    </location>
</feature>
<dbReference type="Pfam" id="PF00072">
    <property type="entry name" value="Response_reg"/>
    <property type="match status" value="1"/>
</dbReference>
<dbReference type="PANTHER" id="PTHR43214">
    <property type="entry name" value="TWO-COMPONENT RESPONSE REGULATOR"/>
    <property type="match status" value="1"/>
</dbReference>
<gene>
    <name evidence="9" type="ORF">QP433_01380</name>
</gene>
<dbReference type="GO" id="GO:0003677">
    <property type="term" value="F:DNA binding"/>
    <property type="evidence" value="ECO:0007669"/>
    <property type="project" value="UniProtKB-KW"/>
</dbReference>
<dbReference type="RefSeq" id="WP_285065286.1">
    <property type="nucleotide sequence ID" value="NZ_JASOOE010000002.1"/>
</dbReference>
<dbReference type="InterPro" id="IPR039420">
    <property type="entry name" value="WalR-like"/>
</dbReference>
<dbReference type="SUPFAM" id="SSF52172">
    <property type="entry name" value="CheY-like"/>
    <property type="match status" value="1"/>
</dbReference>
<dbReference type="InterPro" id="IPR000792">
    <property type="entry name" value="Tscrpt_reg_LuxR_C"/>
</dbReference>
<evidence type="ECO:0000259" key="8">
    <source>
        <dbReference type="PROSITE" id="PS50110"/>
    </source>
</evidence>
<evidence type="ECO:0000256" key="1">
    <source>
        <dbReference type="ARBA" id="ARBA00022553"/>
    </source>
</evidence>
<evidence type="ECO:0000256" key="5">
    <source>
        <dbReference type="ARBA" id="ARBA00023163"/>
    </source>
</evidence>
<name>A0AAJ1Q507_9LACT</name>
<dbReference type="GO" id="GO:0006355">
    <property type="term" value="P:regulation of DNA-templated transcription"/>
    <property type="evidence" value="ECO:0007669"/>
    <property type="project" value="InterPro"/>
</dbReference>
<dbReference type="SMART" id="SM00421">
    <property type="entry name" value="HTH_LUXR"/>
    <property type="match status" value="1"/>
</dbReference>
<evidence type="ECO:0000313" key="9">
    <source>
        <dbReference type="EMBL" id="MDK7186628.1"/>
    </source>
</evidence>
<dbReference type="PRINTS" id="PR00038">
    <property type="entry name" value="HTHLUXR"/>
</dbReference>
<evidence type="ECO:0000259" key="7">
    <source>
        <dbReference type="PROSITE" id="PS50043"/>
    </source>
</evidence>
<keyword evidence="2" id="KW-0902">Two-component regulatory system</keyword>
<proteinExistence type="predicted"/>
<evidence type="ECO:0000256" key="4">
    <source>
        <dbReference type="ARBA" id="ARBA00023125"/>
    </source>
</evidence>
<feature type="domain" description="HTH luxR-type" evidence="7">
    <location>
        <begin position="127"/>
        <end position="192"/>
    </location>
</feature>
<evidence type="ECO:0000313" key="10">
    <source>
        <dbReference type="Proteomes" id="UP001229251"/>
    </source>
</evidence>
<dbReference type="GO" id="GO:0000160">
    <property type="term" value="P:phosphorelay signal transduction system"/>
    <property type="evidence" value="ECO:0007669"/>
    <property type="project" value="UniProtKB-KW"/>
</dbReference>
<protein>
    <submittedName>
        <fullName evidence="9">Response regulator transcription factor</fullName>
    </submittedName>
</protein>
<keyword evidence="3" id="KW-0805">Transcription regulation</keyword>
<dbReference type="Gene3D" id="3.40.50.2300">
    <property type="match status" value="1"/>
</dbReference>
<dbReference type="Gene3D" id="1.10.10.10">
    <property type="entry name" value="Winged helix-like DNA-binding domain superfamily/Winged helix DNA-binding domain"/>
    <property type="match status" value="1"/>
</dbReference>
<evidence type="ECO:0000256" key="3">
    <source>
        <dbReference type="ARBA" id="ARBA00023015"/>
    </source>
</evidence>
<dbReference type="Pfam" id="PF00196">
    <property type="entry name" value="GerE"/>
    <property type="match status" value="1"/>
</dbReference>
<dbReference type="InterPro" id="IPR016032">
    <property type="entry name" value="Sig_transdc_resp-reg_C-effctor"/>
</dbReference>
<evidence type="ECO:0000256" key="6">
    <source>
        <dbReference type="PROSITE-ProRule" id="PRU00169"/>
    </source>
</evidence>